<dbReference type="GO" id="GO:0005762">
    <property type="term" value="C:mitochondrial large ribosomal subunit"/>
    <property type="evidence" value="ECO:0007669"/>
    <property type="project" value="TreeGrafter"/>
</dbReference>
<dbReference type="OrthoDB" id="416470at2759"/>
<keyword evidence="2 4" id="KW-0689">Ribosomal protein</keyword>
<evidence type="ECO:0000313" key="6">
    <source>
        <dbReference type="EMBL" id="PAV21293.1"/>
    </source>
</evidence>
<evidence type="ECO:0000256" key="2">
    <source>
        <dbReference type="ARBA" id="ARBA00022980"/>
    </source>
</evidence>
<dbReference type="GO" id="GO:0003735">
    <property type="term" value="F:structural constituent of ribosome"/>
    <property type="evidence" value="ECO:0007669"/>
    <property type="project" value="InterPro"/>
</dbReference>
<evidence type="ECO:0000256" key="1">
    <source>
        <dbReference type="ARBA" id="ARBA00009451"/>
    </source>
</evidence>
<dbReference type="Pfam" id="PF00237">
    <property type="entry name" value="Ribosomal_L22"/>
    <property type="match status" value="1"/>
</dbReference>
<dbReference type="InterPro" id="IPR047867">
    <property type="entry name" value="Ribosomal_uL22_bac/org-type"/>
</dbReference>
<sequence length="256" mass="29103">MQSVANRLRAGPLRQARSSLLHLHTNQFASGSQAPLQWHQRRGAAFSPMEWFKKTLTPQIREQNSEKEIQQAREEAKESGQASVFEYQEFSQTDGNEKLVSGEKATEHRGATRNFKISHRKLNKLANQISGKPIDSAILQMSFSEKRASERIKGMLAQTKSVAIARGLDPERLVVSEAYVNKGQGGRMMKRIEFKGRGKMGIRTKSSSRMVVILREGQTLEEKKAKEREMRLKRIVSSGLVREDVPLRNPSSQWTW</sequence>
<dbReference type="GO" id="GO:0006412">
    <property type="term" value="P:translation"/>
    <property type="evidence" value="ECO:0007669"/>
    <property type="project" value="InterPro"/>
</dbReference>
<feature type="compositionally biased region" description="Basic and acidic residues" evidence="5">
    <location>
        <begin position="63"/>
        <end position="78"/>
    </location>
</feature>
<dbReference type="InterPro" id="IPR036394">
    <property type="entry name" value="Ribosomal_uL22_sf"/>
</dbReference>
<dbReference type="InParanoid" id="A0A286UNX4"/>
<comment type="caution">
    <text evidence="6">The sequence shown here is derived from an EMBL/GenBank/DDBJ whole genome shotgun (WGS) entry which is preliminary data.</text>
</comment>
<reference evidence="6 7" key="1">
    <citation type="journal article" date="2017" name="Mol. Ecol.">
        <title>Comparative and population genomic landscape of Phellinus noxius: A hypervariable fungus causing root rot in trees.</title>
        <authorList>
            <person name="Chung C.L."/>
            <person name="Lee T.J."/>
            <person name="Akiba M."/>
            <person name="Lee H.H."/>
            <person name="Kuo T.H."/>
            <person name="Liu D."/>
            <person name="Ke H.M."/>
            <person name="Yokoi T."/>
            <person name="Roa M.B."/>
            <person name="Lu M.J."/>
            <person name="Chang Y.Y."/>
            <person name="Ann P.J."/>
            <person name="Tsai J.N."/>
            <person name="Chen C.Y."/>
            <person name="Tzean S.S."/>
            <person name="Ota Y."/>
            <person name="Hattori T."/>
            <person name="Sahashi N."/>
            <person name="Liou R.F."/>
            <person name="Kikuchi T."/>
            <person name="Tsai I.J."/>
        </authorList>
    </citation>
    <scope>NUCLEOTIDE SEQUENCE [LARGE SCALE GENOMIC DNA]</scope>
    <source>
        <strain evidence="6 7">FFPRI411160</strain>
    </source>
</reference>
<evidence type="ECO:0000313" key="7">
    <source>
        <dbReference type="Proteomes" id="UP000217199"/>
    </source>
</evidence>
<accession>A0A286UNX4</accession>
<dbReference type="PANTHER" id="PTHR13501:SF8">
    <property type="entry name" value="LARGE RIBOSOMAL SUBUNIT PROTEIN UL22M"/>
    <property type="match status" value="1"/>
</dbReference>
<feature type="region of interest" description="Disordered" evidence="5">
    <location>
        <begin position="56"/>
        <end position="81"/>
    </location>
</feature>
<keyword evidence="3 4" id="KW-0687">Ribonucleoprotein</keyword>
<evidence type="ECO:0000256" key="3">
    <source>
        <dbReference type="ARBA" id="ARBA00023274"/>
    </source>
</evidence>
<dbReference type="EMBL" id="NBII01000003">
    <property type="protein sequence ID" value="PAV21293.1"/>
    <property type="molecule type" value="Genomic_DNA"/>
</dbReference>
<dbReference type="InterPro" id="IPR001063">
    <property type="entry name" value="Ribosomal_uL22"/>
</dbReference>
<dbReference type="PANTHER" id="PTHR13501">
    <property type="entry name" value="CHLOROPLAST 50S RIBOSOMAL PROTEIN L22-RELATED"/>
    <property type="match status" value="1"/>
</dbReference>
<evidence type="ECO:0000256" key="4">
    <source>
        <dbReference type="RuleBase" id="RU004005"/>
    </source>
</evidence>
<dbReference type="AlphaFoldDB" id="A0A286UNX4"/>
<dbReference type="Proteomes" id="UP000217199">
    <property type="component" value="Unassembled WGS sequence"/>
</dbReference>
<evidence type="ECO:0000256" key="5">
    <source>
        <dbReference type="SAM" id="MobiDB-lite"/>
    </source>
</evidence>
<dbReference type="Gene3D" id="3.90.470.10">
    <property type="entry name" value="Ribosomal protein L22/L17"/>
    <property type="match status" value="1"/>
</dbReference>
<keyword evidence="7" id="KW-1185">Reference proteome</keyword>
<comment type="similarity">
    <text evidence="1 4">Belongs to the universal ribosomal protein uL22 family.</text>
</comment>
<gene>
    <name evidence="6" type="ORF">PNOK_0392000</name>
</gene>
<proteinExistence type="inferred from homology"/>
<protein>
    <submittedName>
        <fullName evidence="6">Mitochondrial 50S ribosomal L22</fullName>
    </submittedName>
</protein>
<dbReference type="STRING" id="2282107.A0A286UNX4"/>
<organism evidence="6 7">
    <name type="scientific">Pyrrhoderma noxium</name>
    <dbReference type="NCBI Taxonomy" id="2282107"/>
    <lineage>
        <taxon>Eukaryota</taxon>
        <taxon>Fungi</taxon>
        <taxon>Dikarya</taxon>
        <taxon>Basidiomycota</taxon>
        <taxon>Agaricomycotina</taxon>
        <taxon>Agaricomycetes</taxon>
        <taxon>Hymenochaetales</taxon>
        <taxon>Hymenochaetaceae</taxon>
        <taxon>Pyrrhoderma</taxon>
    </lineage>
</organism>
<name>A0A286UNX4_9AGAM</name>
<dbReference type="SUPFAM" id="SSF54843">
    <property type="entry name" value="Ribosomal protein L22"/>
    <property type="match status" value="1"/>
</dbReference>